<feature type="region of interest" description="Disordered" evidence="1">
    <location>
        <begin position="25"/>
        <end position="82"/>
    </location>
</feature>
<organism evidence="3 4">
    <name type="scientific">Streptomyces kaempferi</name>
    <dbReference type="NCBI Taxonomy" id="333725"/>
    <lineage>
        <taxon>Bacteria</taxon>
        <taxon>Bacillati</taxon>
        <taxon>Actinomycetota</taxon>
        <taxon>Actinomycetes</taxon>
        <taxon>Kitasatosporales</taxon>
        <taxon>Streptomycetaceae</taxon>
        <taxon>Streptomyces</taxon>
    </lineage>
</organism>
<proteinExistence type="predicted"/>
<sequence length="157" mass="16728">MRLASKWLLGTALVPVLCLTACTSDKDPAPDRSAAPSHQSSAGRSAEKKLTEQAQSALNSVTKQDESMVESGVERVSEGIHTQPDLSAGHAYKLTVVCAGKGTAEITFTPRKTAARRTVSCDRSVVSERFTAGKQVRIDTQGKPEASGMIAWRLNSV</sequence>
<evidence type="ECO:0000313" key="4">
    <source>
        <dbReference type="Proteomes" id="UP001597058"/>
    </source>
</evidence>
<feature type="signal peptide" evidence="2">
    <location>
        <begin position="1"/>
        <end position="23"/>
    </location>
</feature>
<dbReference type="RefSeq" id="WP_381330355.1">
    <property type="nucleotide sequence ID" value="NZ_JBHTMM010000086.1"/>
</dbReference>
<name>A0ABW3XPV3_9ACTN</name>
<evidence type="ECO:0000256" key="1">
    <source>
        <dbReference type="SAM" id="MobiDB-lite"/>
    </source>
</evidence>
<protein>
    <recommendedName>
        <fullName evidence="5">Lipoprotein</fullName>
    </recommendedName>
</protein>
<evidence type="ECO:0000313" key="3">
    <source>
        <dbReference type="EMBL" id="MFD1311646.1"/>
    </source>
</evidence>
<comment type="caution">
    <text evidence="3">The sequence shown here is derived from an EMBL/GenBank/DDBJ whole genome shotgun (WGS) entry which is preliminary data.</text>
</comment>
<keyword evidence="2" id="KW-0732">Signal</keyword>
<dbReference type="Proteomes" id="UP001597058">
    <property type="component" value="Unassembled WGS sequence"/>
</dbReference>
<dbReference type="EMBL" id="JBHTMM010000086">
    <property type="protein sequence ID" value="MFD1311646.1"/>
    <property type="molecule type" value="Genomic_DNA"/>
</dbReference>
<feature type="compositionally biased region" description="Polar residues" evidence="1">
    <location>
        <begin position="52"/>
        <end position="62"/>
    </location>
</feature>
<reference evidence="4" key="1">
    <citation type="journal article" date="2019" name="Int. J. Syst. Evol. Microbiol.">
        <title>The Global Catalogue of Microorganisms (GCM) 10K type strain sequencing project: providing services to taxonomists for standard genome sequencing and annotation.</title>
        <authorList>
            <consortium name="The Broad Institute Genomics Platform"/>
            <consortium name="The Broad Institute Genome Sequencing Center for Infectious Disease"/>
            <person name="Wu L."/>
            <person name="Ma J."/>
        </authorList>
    </citation>
    <scope>NUCLEOTIDE SEQUENCE [LARGE SCALE GENOMIC DNA]</scope>
    <source>
        <strain evidence="4">CGMCC 4.7020</strain>
    </source>
</reference>
<evidence type="ECO:0008006" key="5">
    <source>
        <dbReference type="Google" id="ProtNLM"/>
    </source>
</evidence>
<accession>A0ABW3XPV3</accession>
<feature type="chain" id="PRO_5047462503" description="Lipoprotein" evidence="2">
    <location>
        <begin position="24"/>
        <end position="157"/>
    </location>
</feature>
<gene>
    <name evidence="3" type="ORF">ACFQ5X_38325</name>
</gene>
<evidence type="ECO:0000256" key="2">
    <source>
        <dbReference type="SAM" id="SignalP"/>
    </source>
</evidence>
<keyword evidence="4" id="KW-1185">Reference proteome</keyword>